<protein>
    <submittedName>
        <fullName evidence="2">Uncharacterized protein</fullName>
    </submittedName>
</protein>
<sequence>MEFVDSTNYSESSDEEDDFQPRKQRKKGSKDFDSNFQFISSTDEYNQDPWNDLSKYIKRKPKTKLDDKIRKIRKEYNEQDGIEDDFKIEPNTNQNDDTISLSEDELKKVLHSLSRRAANC</sequence>
<dbReference type="STRING" id="104421.E2AQ58"/>
<gene>
    <name evidence="2" type="ORF">EAG_00822</name>
</gene>
<proteinExistence type="predicted"/>
<feature type="compositionally biased region" description="Polar residues" evidence="1">
    <location>
        <begin position="1"/>
        <end position="11"/>
    </location>
</feature>
<dbReference type="EMBL" id="GL441701">
    <property type="protein sequence ID" value="EFN64392.1"/>
    <property type="molecule type" value="Genomic_DNA"/>
</dbReference>
<accession>E2AQ58</accession>
<feature type="region of interest" description="Disordered" evidence="1">
    <location>
        <begin position="1"/>
        <end position="34"/>
    </location>
</feature>
<evidence type="ECO:0000256" key="1">
    <source>
        <dbReference type="SAM" id="MobiDB-lite"/>
    </source>
</evidence>
<reference evidence="2 3" key="1">
    <citation type="journal article" date="2010" name="Science">
        <title>Genomic comparison of the ants Camponotus floridanus and Harpegnathos saltator.</title>
        <authorList>
            <person name="Bonasio R."/>
            <person name="Zhang G."/>
            <person name="Ye C."/>
            <person name="Mutti N.S."/>
            <person name="Fang X."/>
            <person name="Qin N."/>
            <person name="Donahue G."/>
            <person name="Yang P."/>
            <person name="Li Q."/>
            <person name="Li C."/>
            <person name="Zhang P."/>
            <person name="Huang Z."/>
            <person name="Berger S.L."/>
            <person name="Reinberg D."/>
            <person name="Wang J."/>
            <person name="Liebig J."/>
        </authorList>
    </citation>
    <scope>NUCLEOTIDE SEQUENCE [LARGE SCALE GENOMIC DNA]</scope>
    <source>
        <strain evidence="3">C129</strain>
    </source>
</reference>
<dbReference type="InParanoid" id="E2AQ58"/>
<evidence type="ECO:0000313" key="2">
    <source>
        <dbReference type="EMBL" id="EFN64392.1"/>
    </source>
</evidence>
<evidence type="ECO:0000313" key="3">
    <source>
        <dbReference type="Proteomes" id="UP000000311"/>
    </source>
</evidence>
<organism evidence="3">
    <name type="scientific">Camponotus floridanus</name>
    <name type="common">Florida carpenter ant</name>
    <dbReference type="NCBI Taxonomy" id="104421"/>
    <lineage>
        <taxon>Eukaryota</taxon>
        <taxon>Metazoa</taxon>
        <taxon>Ecdysozoa</taxon>
        <taxon>Arthropoda</taxon>
        <taxon>Hexapoda</taxon>
        <taxon>Insecta</taxon>
        <taxon>Pterygota</taxon>
        <taxon>Neoptera</taxon>
        <taxon>Endopterygota</taxon>
        <taxon>Hymenoptera</taxon>
        <taxon>Apocrita</taxon>
        <taxon>Aculeata</taxon>
        <taxon>Formicoidea</taxon>
        <taxon>Formicidae</taxon>
        <taxon>Formicinae</taxon>
        <taxon>Camponotus</taxon>
    </lineage>
</organism>
<dbReference type="Proteomes" id="UP000000311">
    <property type="component" value="Unassembled WGS sequence"/>
</dbReference>
<name>E2AQ58_CAMFO</name>
<dbReference type="AlphaFoldDB" id="E2AQ58"/>
<keyword evidence="3" id="KW-1185">Reference proteome</keyword>
<dbReference type="OrthoDB" id="10259843at2759"/>